<evidence type="ECO:0000313" key="1">
    <source>
        <dbReference type="EMBL" id="CCC48578.1"/>
    </source>
</evidence>
<reference evidence="1" key="1">
    <citation type="journal article" date="2012" name="Proc. Natl. Acad. Sci. U.S.A.">
        <title>Antigenic diversity is generated by distinct evolutionary mechanisms in African trypanosome species.</title>
        <authorList>
            <person name="Jackson A.P."/>
            <person name="Berry A."/>
            <person name="Aslett M."/>
            <person name="Allison H.C."/>
            <person name="Burton P."/>
            <person name="Vavrova-Anderson J."/>
            <person name="Brown R."/>
            <person name="Browne H."/>
            <person name="Corton N."/>
            <person name="Hauser H."/>
            <person name="Gamble J."/>
            <person name="Gilderthorp R."/>
            <person name="Marcello L."/>
            <person name="McQuillan J."/>
            <person name="Otto T.D."/>
            <person name="Quail M.A."/>
            <person name="Sanders M.J."/>
            <person name="van Tonder A."/>
            <person name="Ginger M.L."/>
            <person name="Field M.C."/>
            <person name="Barry J.D."/>
            <person name="Hertz-Fowler C."/>
            <person name="Berriman M."/>
        </authorList>
    </citation>
    <scope>NUCLEOTIDE SEQUENCE</scope>
    <source>
        <strain evidence="1">Y486</strain>
    </source>
</reference>
<gene>
    <name evidence="1" type="ORF">TVY486_0603690</name>
</gene>
<sequence>RDGYPMLSGGSDPLMYRRFAGLQFFSSIRNLFGGIVKGASGVSTTNASAD</sequence>
<organism evidence="1">
    <name type="scientific">Trypanosoma vivax (strain Y486)</name>
    <dbReference type="NCBI Taxonomy" id="1055687"/>
    <lineage>
        <taxon>Eukaryota</taxon>
        <taxon>Discoba</taxon>
        <taxon>Euglenozoa</taxon>
        <taxon>Kinetoplastea</taxon>
        <taxon>Metakinetoplastina</taxon>
        <taxon>Trypanosomatida</taxon>
        <taxon>Trypanosomatidae</taxon>
        <taxon>Trypanosoma</taxon>
        <taxon>Duttonella</taxon>
    </lineage>
</organism>
<accession>G0TX88</accession>
<feature type="non-terminal residue" evidence="1">
    <location>
        <position position="1"/>
    </location>
</feature>
<name>G0TX88_TRYVY</name>
<proteinExistence type="predicted"/>
<dbReference type="EMBL" id="HE573022">
    <property type="protein sequence ID" value="CCC48578.1"/>
    <property type="molecule type" value="Genomic_DNA"/>
</dbReference>
<dbReference type="VEuPathDB" id="TriTrypDB:TvY486_0603690"/>
<dbReference type="AlphaFoldDB" id="G0TX88"/>
<protein>
    <submittedName>
        <fullName evidence="1">Uncharacterized protein</fullName>
    </submittedName>
</protein>